<feature type="coiled-coil region" evidence="1">
    <location>
        <begin position="82"/>
        <end position="116"/>
    </location>
</feature>
<evidence type="ECO:0000313" key="3">
    <source>
        <dbReference type="EMBL" id="PFX15102.1"/>
    </source>
</evidence>
<keyword evidence="1" id="KW-0175">Coiled coil</keyword>
<dbReference type="AlphaFoldDB" id="A0A2B4RFR4"/>
<gene>
    <name evidence="3" type="ORF">AWC38_SpisGene20687</name>
</gene>
<proteinExistence type="predicted"/>
<dbReference type="Proteomes" id="UP000225706">
    <property type="component" value="Unassembled WGS sequence"/>
</dbReference>
<feature type="region of interest" description="Disordered" evidence="2">
    <location>
        <begin position="1"/>
        <end position="44"/>
    </location>
</feature>
<comment type="caution">
    <text evidence="3">The sequence shown here is derived from an EMBL/GenBank/DDBJ whole genome shotgun (WGS) entry which is preliminary data.</text>
</comment>
<evidence type="ECO:0000256" key="1">
    <source>
        <dbReference type="SAM" id="Coils"/>
    </source>
</evidence>
<feature type="compositionally biased region" description="Polar residues" evidence="2">
    <location>
        <begin position="30"/>
        <end position="44"/>
    </location>
</feature>
<dbReference type="EMBL" id="LSMT01000685">
    <property type="protein sequence ID" value="PFX15102.1"/>
    <property type="molecule type" value="Genomic_DNA"/>
</dbReference>
<name>A0A2B4RFR4_STYPI</name>
<sequence>MGKGSVTTELEEQDGGIEASRSSDEEGDEGNNSMAYQPPTANLNSSILEGPYASYTQIASINDELKTIKSLLNLLSTPQTNIDTSESVINKLQQENDSLRRELSAEKERNNGLIEERESLKLVVTLLSKGLYHKSNNTTSLPKENGNGNINIVDDTLSTPFVPAPAESLTSAKTTVILGDSIIQNLQGYKLGKEANQRVVVKS</sequence>
<accession>A0A2B4RFR4</accession>
<organism evidence="3 4">
    <name type="scientific">Stylophora pistillata</name>
    <name type="common">Smooth cauliflower coral</name>
    <dbReference type="NCBI Taxonomy" id="50429"/>
    <lineage>
        <taxon>Eukaryota</taxon>
        <taxon>Metazoa</taxon>
        <taxon>Cnidaria</taxon>
        <taxon>Anthozoa</taxon>
        <taxon>Hexacorallia</taxon>
        <taxon>Scleractinia</taxon>
        <taxon>Astrocoeniina</taxon>
        <taxon>Pocilloporidae</taxon>
        <taxon>Stylophora</taxon>
    </lineage>
</organism>
<evidence type="ECO:0000313" key="4">
    <source>
        <dbReference type="Proteomes" id="UP000225706"/>
    </source>
</evidence>
<evidence type="ECO:0000256" key="2">
    <source>
        <dbReference type="SAM" id="MobiDB-lite"/>
    </source>
</evidence>
<protein>
    <submittedName>
        <fullName evidence="3">Uncharacterized protein</fullName>
    </submittedName>
</protein>
<reference evidence="4" key="1">
    <citation type="journal article" date="2017" name="bioRxiv">
        <title>Comparative analysis of the genomes of Stylophora pistillata and Acropora digitifera provides evidence for extensive differences between species of corals.</title>
        <authorList>
            <person name="Voolstra C.R."/>
            <person name="Li Y."/>
            <person name="Liew Y.J."/>
            <person name="Baumgarten S."/>
            <person name="Zoccola D."/>
            <person name="Flot J.-F."/>
            <person name="Tambutte S."/>
            <person name="Allemand D."/>
            <person name="Aranda M."/>
        </authorList>
    </citation>
    <scope>NUCLEOTIDE SEQUENCE [LARGE SCALE GENOMIC DNA]</scope>
</reference>
<keyword evidence="4" id="KW-1185">Reference proteome</keyword>